<proteinExistence type="predicted"/>
<feature type="compositionally biased region" description="Basic and acidic residues" evidence="1">
    <location>
        <begin position="130"/>
        <end position="139"/>
    </location>
</feature>
<name>A0A2A9MD06_BESBE</name>
<feature type="compositionally biased region" description="Basic and acidic residues" evidence="1">
    <location>
        <begin position="1562"/>
        <end position="1571"/>
    </location>
</feature>
<feature type="compositionally biased region" description="Polar residues" evidence="1">
    <location>
        <begin position="578"/>
        <end position="590"/>
    </location>
</feature>
<reference evidence="2 3" key="1">
    <citation type="submission" date="2017-09" db="EMBL/GenBank/DDBJ databases">
        <title>Genome sequencing of Besnoitia besnoiti strain Bb-Ger1.</title>
        <authorList>
            <person name="Schares G."/>
            <person name="Venepally P."/>
            <person name="Lorenzi H.A."/>
        </authorList>
    </citation>
    <scope>NUCLEOTIDE SEQUENCE [LARGE SCALE GENOMIC DNA]</scope>
    <source>
        <strain evidence="2 3">Bb-Ger1</strain>
    </source>
</reference>
<keyword evidence="3" id="KW-1185">Reference proteome</keyword>
<feature type="compositionally biased region" description="Basic and acidic residues" evidence="1">
    <location>
        <begin position="750"/>
        <end position="772"/>
    </location>
</feature>
<feature type="region of interest" description="Disordered" evidence="1">
    <location>
        <begin position="415"/>
        <end position="494"/>
    </location>
</feature>
<feature type="compositionally biased region" description="Basic residues" evidence="1">
    <location>
        <begin position="677"/>
        <end position="690"/>
    </location>
</feature>
<feature type="compositionally biased region" description="Basic and acidic residues" evidence="1">
    <location>
        <begin position="541"/>
        <end position="550"/>
    </location>
</feature>
<feature type="region of interest" description="Disordered" evidence="1">
    <location>
        <begin position="1615"/>
        <end position="1658"/>
    </location>
</feature>
<feature type="compositionally biased region" description="Low complexity" evidence="1">
    <location>
        <begin position="552"/>
        <end position="573"/>
    </location>
</feature>
<feature type="compositionally biased region" description="Low complexity" evidence="1">
    <location>
        <begin position="1711"/>
        <end position="1727"/>
    </location>
</feature>
<feature type="compositionally biased region" description="Basic and acidic residues" evidence="1">
    <location>
        <begin position="203"/>
        <end position="213"/>
    </location>
</feature>
<feature type="compositionally biased region" description="Low complexity" evidence="1">
    <location>
        <begin position="718"/>
        <end position="734"/>
    </location>
</feature>
<dbReference type="Gene3D" id="1.20.5.2050">
    <property type="match status" value="2"/>
</dbReference>
<dbReference type="Proteomes" id="UP000224006">
    <property type="component" value="Chromosome III"/>
</dbReference>
<evidence type="ECO:0000313" key="3">
    <source>
        <dbReference type="Proteomes" id="UP000224006"/>
    </source>
</evidence>
<feature type="compositionally biased region" description="Low complexity" evidence="1">
    <location>
        <begin position="849"/>
        <end position="868"/>
    </location>
</feature>
<dbReference type="VEuPathDB" id="ToxoDB:BESB_045600"/>
<dbReference type="GeneID" id="40309490"/>
<feature type="region of interest" description="Disordered" evidence="1">
    <location>
        <begin position="538"/>
        <end position="696"/>
    </location>
</feature>
<feature type="compositionally biased region" description="Low complexity" evidence="1">
    <location>
        <begin position="903"/>
        <end position="913"/>
    </location>
</feature>
<dbReference type="RefSeq" id="XP_029220377.1">
    <property type="nucleotide sequence ID" value="XM_029363011.1"/>
</dbReference>
<feature type="compositionally biased region" description="Acidic residues" evidence="1">
    <location>
        <begin position="773"/>
        <end position="787"/>
    </location>
</feature>
<feature type="region of interest" description="Disordered" evidence="1">
    <location>
        <begin position="115"/>
        <end position="371"/>
    </location>
</feature>
<feature type="region of interest" description="Disordered" evidence="1">
    <location>
        <begin position="1"/>
        <end position="23"/>
    </location>
</feature>
<feature type="compositionally biased region" description="Basic and acidic residues" evidence="1">
    <location>
        <begin position="416"/>
        <end position="428"/>
    </location>
</feature>
<feature type="compositionally biased region" description="Low complexity" evidence="1">
    <location>
        <begin position="626"/>
        <end position="637"/>
    </location>
</feature>
<feature type="region of interest" description="Disordered" evidence="1">
    <location>
        <begin position="748"/>
        <end position="926"/>
    </location>
</feature>
<feature type="compositionally biased region" description="Low complexity" evidence="1">
    <location>
        <begin position="315"/>
        <end position="342"/>
    </location>
</feature>
<protein>
    <submittedName>
        <fullName evidence="2">Uncharacterized protein</fullName>
    </submittedName>
</protein>
<feature type="compositionally biased region" description="Basic and acidic residues" evidence="1">
    <location>
        <begin position="886"/>
        <end position="900"/>
    </location>
</feature>
<feature type="compositionally biased region" description="Low complexity" evidence="1">
    <location>
        <begin position="597"/>
        <end position="614"/>
    </location>
</feature>
<feature type="compositionally biased region" description="Acidic residues" evidence="1">
    <location>
        <begin position="642"/>
        <end position="655"/>
    </location>
</feature>
<feature type="compositionally biased region" description="Basic and acidic residues" evidence="1">
    <location>
        <begin position="1190"/>
        <end position="1200"/>
    </location>
</feature>
<feature type="compositionally biased region" description="Basic and acidic residues" evidence="1">
    <location>
        <begin position="259"/>
        <end position="270"/>
    </location>
</feature>
<feature type="region of interest" description="Disordered" evidence="1">
    <location>
        <begin position="1356"/>
        <end position="1414"/>
    </location>
</feature>
<accession>A0A2A9MD06</accession>
<sequence>MQQGSLPAGPTVRARVASAGGSRPCDAEAFVPVDLVPKRRETRCVLEAERRDSLAGFAPPSPLPGQLPCLLTTRARSFAVAAAATELGKAADTQAYAAAELPEASAPSCAHLRKNQRTPMRGLDPAGDSRAGESAKSPETRGAPKQTADPQPAPGAGPLSAARLVGKRRGDAGHAETLPQSLEWSASEGVCGASPGSLVPRATAEDQHSEERAAAATPGSRRSELKPEDEEGDANSKQPPRGGSRDARLALPRGCSPSAKHEARAARESSRGPVSAEQSKEVRDASGEAAASLLPLRAARRKASAATPIPPSAHPSSVSTARRSSSFCSPSSAGSSPASVESGSRRDEEALGARGCAELSPGAAAGEDEGVEWDAEQKRWVFHFFRGGQPAKKSFAAEKYGFSTARRLAIMAKQMNRSERKPAAESHVDPSPSAATPPDSAASSSSFPASAASASSSSPPSTTSSLASCPRRPNEEAAASPAPPGLPSAAEEGIEWDGEQRRWIFRFLRDGEPAKKSFAVEKYGFSTARRLAIMAKHMHTKDRVSPKTARESPCSSPAAPLSPSGARASSSPAGNTDLCPSQKTTHSAATRRTAEEPSASSASSFSSPASGSPARESDAAAGVGGAASAAAKRVSGAQLAVGDEEGRDGQGPEDEAATRGLGEELHSPALVAQVSVKRGRGRPPKKKKPMASRVARGVGARAVAGEVASPSLTACAQQAAARGKAAEGSGAGLRRSLRVESRAAAALLAERQEDGDAPRDRRGKAAREKRHEEEEDSRDEENGEETNAEGSAAGGEDGESRKRERESCEGEDEVESRAEAGSVYETRQKRRARCVDGDAEQGRGQQGFAKGAGSSRRARRAAGAAKSSPANAEVMQPAPAMNSGEQTERQEVVARADSENRGSLAASPQASASIPPPPPSLSLPPSCVLKSEALASSSRSFSAASSPQLLPASDLSLAGDLPHLTASVASSPFQQLPCPSLLASTPASAAPSPGPGAFVSSLSPLCSPPSFAAGATLKRQSVCRGGCRGSGSDAGSIGETVLKRREKREEEEDLEDDLLQAHAFESTQERIERLRVCLEELRKQHQLFRLEQGLRYLQKRKRENEIPLSAYLLQGSKDLLARYRDACASRAFPLSPRASRARGIHESAPEDGALRRTACLAEAQNRVCADPEERSVSCEETGDGNSRGSASRETERRQGEESGDGLLVAVAADTRAGPAEAQIPCLSVSTLQVIAAVLSDFMRICSSRDRMAALGLSEAEIQFCQDSLPVLRDALNYLCRIRSTKGPALLTFASLFREVLLLLPRSASAPREVFAHLTQLVRRLRLWRSAVCDSQARAAAFRERVVDERTWLRSRATDETASAMQADSLRRAKRAVGGESPPPPASASEEGARSDLGERRRDESGEPEEREVETSLERALVGCCAPGLPAISAASGASSAAPPCSTRKRARKDVESLLRQLLSKKVAGTDGARPSASRTGAAARTAGIASLLAALRQTQEGSVVLGEGEGDPERPLTAMALRRALQGFLATTAPQLLQRVQDVQDAERAEGGDAETDALPAAKRDTTSSREDDLESADPTRVPARLDSSDRDEAHSESLERRLAALAGKVKLATWPRPPIRGDGERRADADGERPASASEDLIAEQEDRRLDTAANTTSRSFPTWRGALLHALQSAKNLEDLRKSDSLQHLVSLWGRHAALKGQANASSDSPWLPASPGSSASSWSG</sequence>
<dbReference type="EMBL" id="NWUJ01000003">
    <property type="protein sequence ID" value="PFH36368.1"/>
    <property type="molecule type" value="Genomic_DNA"/>
</dbReference>
<feature type="compositionally biased region" description="Basic and acidic residues" evidence="1">
    <location>
        <begin position="1390"/>
        <end position="1404"/>
    </location>
</feature>
<evidence type="ECO:0000313" key="2">
    <source>
        <dbReference type="EMBL" id="PFH36368.1"/>
    </source>
</evidence>
<evidence type="ECO:0000256" key="1">
    <source>
        <dbReference type="SAM" id="MobiDB-lite"/>
    </source>
</evidence>
<feature type="region of interest" description="Disordered" evidence="1">
    <location>
        <begin position="718"/>
        <end position="737"/>
    </location>
</feature>
<feature type="compositionally biased region" description="Basic and acidic residues" evidence="1">
    <location>
        <begin position="1620"/>
        <end position="1634"/>
    </location>
</feature>
<comment type="caution">
    <text evidence="2">The sequence shown here is derived from an EMBL/GenBank/DDBJ whole genome shotgun (WGS) entry which is preliminary data.</text>
</comment>
<feature type="region of interest" description="Disordered" evidence="1">
    <location>
        <begin position="1542"/>
        <end position="1599"/>
    </location>
</feature>
<feature type="compositionally biased region" description="Low complexity" evidence="1">
    <location>
        <begin position="430"/>
        <end position="480"/>
    </location>
</feature>
<feature type="compositionally biased region" description="Basic and acidic residues" evidence="1">
    <location>
        <begin position="798"/>
        <end position="808"/>
    </location>
</feature>
<dbReference type="OrthoDB" id="332441at2759"/>
<gene>
    <name evidence="2" type="ORF">BESB_045600</name>
</gene>
<feature type="region of interest" description="Disordered" evidence="1">
    <location>
        <begin position="1172"/>
        <end position="1204"/>
    </location>
</feature>
<organism evidence="2 3">
    <name type="scientific">Besnoitia besnoiti</name>
    <name type="common">Apicomplexan protozoan</name>
    <dbReference type="NCBI Taxonomy" id="94643"/>
    <lineage>
        <taxon>Eukaryota</taxon>
        <taxon>Sar</taxon>
        <taxon>Alveolata</taxon>
        <taxon>Apicomplexa</taxon>
        <taxon>Conoidasida</taxon>
        <taxon>Coccidia</taxon>
        <taxon>Eucoccidiorida</taxon>
        <taxon>Eimeriorina</taxon>
        <taxon>Sarcocystidae</taxon>
        <taxon>Besnoitia</taxon>
    </lineage>
</organism>
<dbReference type="KEGG" id="bbes:BESB_045600"/>
<feature type="region of interest" description="Disordered" evidence="1">
    <location>
        <begin position="1704"/>
        <end position="1727"/>
    </location>
</feature>
<feature type="compositionally biased region" description="Basic and acidic residues" evidence="1">
    <location>
        <begin position="1587"/>
        <end position="1599"/>
    </location>
</feature>